<feature type="region of interest" description="Disordered" evidence="1">
    <location>
        <begin position="1"/>
        <end position="60"/>
    </location>
</feature>
<name>B6Q350_TALMQ</name>
<dbReference type="Pfam" id="PF25289">
    <property type="entry name" value="DUF7877"/>
    <property type="match status" value="1"/>
</dbReference>
<feature type="compositionally biased region" description="Polar residues" evidence="1">
    <location>
        <begin position="596"/>
        <end position="634"/>
    </location>
</feature>
<proteinExistence type="predicted"/>
<dbReference type="OrthoDB" id="5354458at2759"/>
<feature type="region of interest" description="Disordered" evidence="1">
    <location>
        <begin position="596"/>
        <end position="708"/>
    </location>
</feature>
<evidence type="ECO:0000313" key="4">
    <source>
        <dbReference type="EMBL" id="EEA27034.1"/>
    </source>
</evidence>
<dbReference type="Proteomes" id="UP000001294">
    <property type="component" value="Unassembled WGS sequence"/>
</dbReference>
<feature type="compositionally biased region" description="Polar residues" evidence="1">
    <location>
        <begin position="671"/>
        <end position="686"/>
    </location>
</feature>
<feature type="region of interest" description="Disordered" evidence="1">
    <location>
        <begin position="221"/>
        <end position="241"/>
    </location>
</feature>
<dbReference type="PhylomeDB" id="B6Q350"/>
<feature type="compositionally biased region" description="Basic and acidic residues" evidence="1">
    <location>
        <begin position="47"/>
        <end position="60"/>
    </location>
</feature>
<evidence type="ECO:0000259" key="2">
    <source>
        <dbReference type="Pfam" id="PF25009"/>
    </source>
</evidence>
<organism evidence="4 5">
    <name type="scientific">Talaromyces marneffei (strain ATCC 18224 / CBS 334.59 / QM 7333)</name>
    <name type="common">Penicillium marneffei</name>
    <dbReference type="NCBI Taxonomy" id="441960"/>
    <lineage>
        <taxon>Eukaryota</taxon>
        <taxon>Fungi</taxon>
        <taxon>Dikarya</taxon>
        <taxon>Ascomycota</taxon>
        <taxon>Pezizomycotina</taxon>
        <taxon>Eurotiomycetes</taxon>
        <taxon>Eurotiomycetidae</taxon>
        <taxon>Eurotiales</taxon>
        <taxon>Trichocomaceae</taxon>
        <taxon>Talaromyces</taxon>
        <taxon>Talaromyces sect. Talaromyces</taxon>
    </lineage>
</organism>
<dbReference type="HOGENOM" id="CLU_008206_0_0_1"/>
<dbReference type="InterPro" id="IPR057199">
    <property type="entry name" value="DUF7877"/>
</dbReference>
<gene>
    <name evidence="4" type="ORF">PMAA_019350</name>
</gene>
<feature type="compositionally biased region" description="Polar residues" evidence="1">
    <location>
        <begin position="720"/>
        <end position="731"/>
    </location>
</feature>
<dbReference type="VEuPathDB" id="FungiDB:PMAA_019350"/>
<feature type="region of interest" description="Disordered" evidence="1">
    <location>
        <begin position="769"/>
        <end position="820"/>
    </location>
</feature>
<feature type="region of interest" description="Disordered" evidence="1">
    <location>
        <begin position="720"/>
        <end position="740"/>
    </location>
</feature>
<accession>B6Q350</accession>
<dbReference type="InterPro" id="IPR056687">
    <property type="entry name" value="DUF7785"/>
</dbReference>
<feature type="region of interest" description="Disordered" evidence="1">
    <location>
        <begin position="84"/>
        <end position="109"/>
    </location>
</feature>
<feature type="domain" description="DUF7785" evidence="2">
    <location>
        <begin position="456"/>
        <end position="548"/>
    </location>
</feature>
<dbReference type="STRING" id="441960.B6Q350"/>
<protein>
    <submittedName>
        <fullName evidence="4">Uncharacterized protein</fullName>
    </submittedName>
</protein>
<evidence type="ECO:0000313" key="5">
    <source>
        <dbReference type="Proteomes" id="UP000001294"/>
    </source>
</evidence>
<feature type="compositionally biased region" description="Polar residues" evidence="1">
    <location>
        <begin position="694"/>
        <end position="708"/>
    </location>
</feature>
<feature type="region of interest" description="Disordered" evidence="1">
    <location>
        <begin position="480"/>
        <end position="504"/>
    </location>
</feature>
<dbReference type="EMBL" id="DS995899">
    <property type="protein sequence ID" value="EEA27034.1"/>
    <property type="molecule type" value="Genomic_DNA"/>
</dbReference>
<sequence>MASEIAGEAATMPLTNGVLHPPSDESATPSTPGKRKRASTPEANPTQEKKSTVKTSEEEKVELNRSLRYIIQIAAQDDEHLSAFRSSLTPSSPSKPRSKRPKLSDDDNNLDTIEARVAAEQYLSYQGFLNDVDQACAAIVERQTAVDNGDVSSVQTRVAALKDRLNDLIHLALSQGSAQVKIEPATDESPRDITRHDRKTLTLYGGTSSNAKQLFSSLQKLNDPKSASDKPVTFPEDRLPNGITTTRAIPFNLEMDEKPVKTFGEVFAPRSTLAQLEPPHRGRAWARDPSSTWVDPFDAITNYDAILGQKHHHSFAKLPSGCWLHYGGDSVSHSYWSRREKEQNLLESEGESSIQNARNIIDDTALLYGAYSSFAPSFDSSHAVIQSDAKNSMWWAKRGSRRFNTMLALHKATRLDKDQTLPELDETTLEEDVKSFLEKGSLEAKPEETDEAVLEDKDVDAVLQDISELLQTLNSFRRNRNLELPSQGESKTDEKAGTPSSPSAAELATYETLKSGLAAIISNLPPYAVAKLNGDQLAELNISQKILVEMPTYNGTMEEDDYSLLQRRLAATAPAATPSRTGSYQATPGYNQQRMYSTNARPQQPATGPQSYYQGRPSSSTPYTPGASTPQQNYAGLRPQASPSQRPSNIPAYSPGQYQPRATPNGYAPYSGQSVPSPGPGYQQNPAYAAGRSASPQKPQAYATPQSAARTAYLNPASGNAQRYYPQQTGHSPAAYANYPPSATQAPGQYAMSPNVAAAHYRNAAAEQAMALARQKAQMEASRQVSGTPNPPQSIAQASSQGRSESPATKQSATPTPATS</sequence>
<evidence type="ECO:0000256" key="1">
    <source>
        <dbReference type="SAM" id="MobiDB-lite"/>
    </source>
</evidence>
<reference evidence="5" key="1">
    <citation type="journal article" date="2015" name="Genome Announc.">
        <title>Genome sequence of the AIDS-associated pathogen Penicillium marneffei (ATCC18224) and its near taxonomic relative Talaromyces stipitatus (ATCC10500).</title>
        <authorList>
            <person name="Nierman W.C."/>
            <person name="Fedorova-Abrams N.D."/>
            <person name="Andrianopoulos A."/>
        </authorList>
    </citation>
    <scope>NUCLEOTIDE SEQUENCE [LARGE SCALE GENOMIC DNA]</scope>
    <source>
        <strain evidence="5">ATCC 18224 / CBS 334.59 / QM 7333</strain>
    </source>
</reference>
<dbReference type="Pfam" id="PF25009">
    <property type="entry name" value="DUF7785"/>
    <property type="match status" value="1"/>
</dbReference>
<keyword evidence="5" id="KW-1185">Reference proteome</keyword>
<feature type="domain" description="DUF7877" evidence="3">
    <location>
        <begin position="63"/>
        <end position="168"/>
    </location>
</feature>
<evidence type="ECO:0000259" key="3">
    <source>
        <dbReference type="Pfam" id="PF25289"/>
    </source>
</evidence>
<feature type="compositionally biased region" description="Polar residues" evidence="1">
    <location>
        <begin position="781"/>
        <end position="820"/>
    </location>
</feature>
<feature type="compositionally biased region" description="Low complexity" evidence="1">
    <location>
        <begin position="84"/>
        <end position="95"/>
    </location>
</feature>
<dbReference type="AlphaFoldDB" id="B6Q350"/>